<dbReference type="AlphaFoldDB" id="A0AAV5N2B1"/>
<evidence type="ECO:0000313" key="6">
    <source>
        <dbReference type="Proteomes" id="UP001058124"/>
    </source>
</evidence>
<dbReference type="GO" id="GO:0003700">
    <property type="term" value="F:DNA-binding transcription factor activity"/>
    <property type="evidence" value="ECO:0007669"/>
    <property type="project" value="InterPro"/>
</dbReference>
<gene>
    <name evidence="5" type="ORF">SOASR030_20090</name>
</gene>
<reference evidence="5" key="1">
    <citation type="submission" date="2022-06" db="EMBL/GenBank/DDBJ databases">
        <title>Draft genome sequences of Leminorella grimontii str. JCM5902.</title>
        <authorList>
            <person name="Wakabayashi Y."/>
            <person name="Kojima K."/>
        </authorList>
    </citation>
    <scope>NUCLEOTIDE SEQUENCE</scope>
    <source>
        <strain evidence="5">JCM 5902</strain>
    </source>
</reference>
<dbReference type="SMART" id="SM00345">
    <property type="entry name" value="HTH_GNTR"/>
    <property type="match status" value="1"/>
</dbReference>
<evidence type="ECO:0000313" key="5">
    <source>
        <dbReference type="EMBL" id="GKX55897.1"/>
    </source>
</evidence>
<dbReference type="EMBL" id="BRLH01000004">
    <property type="protein sequence ID" value="GKX55897.1"/>
    <property type="molecule type" value="Genomic_DNA"/>
</dbReference>
<dbReference type="RefSeq" id="WP_051155666.1">
    <property type="nucleotide sequence ID" value="NZ_BRLH01000004.1"/>
</dbReference>
<evidence type="ECO:0000256" key="3">
    <source>
        <dbReference type="ARBA" id="ARBA00023163"/>
    </source>
</evidence>
<keyword evidence="3" id="KW-0804">Transcription</keyword>
<dbReference type="SUPFAM" id="SSF48008">
    <property type="entry name" value="GntR ligand-binding domain-like"/>
    <property type="match status" value="1"/>
</dbReference>
<dbReference type="InterPro" id="IPR036390">
    <property type="entry name" value="WH_DNA-bd_sf"/>
</dbReference>
<keyword evidence="2" id="KW-0238">DNA-binding</keyword>
<dbReference type="Pfam" id="PF00392">
    <property type="entry name" value="GntR"/>
    <property type="match status" value="1"/>
</dbReference>
<dbReference type="GO" id="GO:0003677">
    <property type="term" value="F:DNA binding"/>
    <property type="evidence" value="ECO:0007669"/>
    <property type="project" value="UniProtKB-KW"/>
</dbReference>
<evidence type="ECO:0000256" key="1">
    <source>
        <dbReference type="ARBA" id="ARBA00023015"/>
    </source>
</evidence>
<proteinExistence type="predicted"/>
<sequence length="226" mass="26201">MTMITKTKAKTIYFDLKHKILSGELKADARLVIHQLAGMYDSSDIPVREALKELAAEDLIEMSPHKGSRVKKLSVKDMQDMLEIRKTLEPLAARLAAENATPELVAELEAVYEKCVKMAEEQNYSDYSTANREFHQLIVEASDNTYLKKLLSELLRNERRTKTIFDLFPEVVSVSLEEHREMIRLIEQKKGKEMAELMLKHKARSYDKLHAYFSNLLKEQENEQEK</sequence>
<evidence type="ECO:0000259" key="4">
    <source>
        <dbReference type="PROSITE" id="PS50949"/>
    </source>
</evidence>
<evidence type="ECO:0000256" key="2">
    <source>
        <dbReference type="ARBA" id="ARBA00023125"/>
    </source>
</evidence>
<dbReference type="SUPFAM" id="SSF46785">
    <property type="entry name" value="Winged helix' DNA-binding domain"/>
    <property type="match status" value="1"/>
</dbReference>
<dbReference type="Gene3D" id="1.20.120.530">
    <property type="entry name" value="GntR ligand-binding domain-like"/>
    <property type="match status" value="1"/>
</dbReference>
<keyword evidence="1" id="KW-0805">Transcription regulation</keyword>
<name>A0AAV5N2B1_9GAMM</name>
<dbReference type="InterPro" id="IPR000524">
    <property type="entry name" value="Tscrpt_reg_HTH_GntR"/>
</dbReference>
<dbReference type="CDD" id="cd07377">
    <property type="entry name" value="WHTH_GntR"/>
    <property type="match status" value="1"/>
</dbReference>
<protein>
    <submittedName>
        <fullName evidence="5">GntR family transcriptional regulator</fullName>
    </submittedName>
</protein>
<dbReference type="PANTHER" id="PTHR43537">
    <property type="entry name" value="TRANSCRIPTIONAL REGULATOR, GNTR FAMILY"/>
    <property type="match status" value="1"/>
</dbReference>
<dbReference type="InterPro" id="IPR036388">
    <property type="entry name" value="WH-like_DNA-bd_sf"/>
</dbReference>
<comment type="caution">
    <text evidence="5">The sequence shown here is derived from an EMBL/GenBank/DDBJ whole genome shotgun (WGS) entry which is preliminary data.</text>
</comment>
<dbReference type="PANTHER" id="PTHR43537:SF49">
    <property type="entry name" value="TRANSCRIPTIONAL REGULATORY PROTEIN"/>
    <property type="match status" value="1"/>
</dbReference>
<accession>A0AAV5N2B1</accession>
<keyword evidence="6" id="KW-1185">Reference proteome</keyword>
<dbReference type="SMART" id="SM00895">
    <property type="entry name" value="FCD"/>
    <property type="match status" value="1"/>
</dbReference>
<dbReference type="Gene3D" id="1.10.10.10">
    <property type="entry name" value="Winged helix-like DNA-binding domain superfamily/Winged helix DNA-binding domain"/>
    <property type="match status" value="1"/>
</dbReference>
<feature type="domain" description="HTH gntR-type" evidence="4">
    <location>
        <begin position="6"/>
        <end position="73"/>
    </location>
</feature>
<dbReference type="Pfam" id="PF07729">
    <property type="entry name" value="FCD"/>
    <property type="match status" value="1"/>
</dbReference>
<dbReference type="PROSITE" id="PS50949">
    <property type="entry name" value="HTH_GNTR"/>
    <property type="match status" value="1"/>
</dbReference>
<dbReference type="Proteomes" id="UP001058124">
    <property type="component" value="Unassembled WGS sequence"/>
</dbReference>
<organism evidence="5 6">
    <name type="scientific">Leminorella grimontii</name>
    <dbReference type="NCBI Taxonomy" id="82981"/>
    <lineage>
        <taxon>Bacteria</taxon>
        <taxon>Pseudomonadati</taxon>
        <taxon>Pseudomonadota</taxon>
        <taxon>Gammaproteobacteria</taxon>
        <taxon>Enterobacterales</taxon>
        <taxon>Budviciaceae</taxon>
        <taxon>Leminorella</taxon>
    </lineage>
</organism>
<dbReference type="InterPro" id="IPR011711">
    <property type="entry name" value="GntR_C"/>
</dbReference>
<dbReference type="InterPro" id="IPR008920">
    <property type="entry name" value="TF_FadR/GntR_C"/>
</dbReference>